<comment type="caution">
    <text evidence="2">The sequence shown here is derived from an EMBL/GenBank/DDBJ whole genome shotgun (WGS) entry which is preliminary data.</text>
</comment>
<keyword evidence="3" id="KW-1185">Reference proteome</keyword>
<organism evidence="2 3">
    <name type="scientific">Dokdonia ponticola</name>
    <dbReference type="NCBI Taxonomy" id="2041041"/>
    <lineage>
        <taxon>Bacteria</taxon>
        <taxon>Pseudomonadati</taxon>
        <taxon>Bacteroidota</taxon>
        <taxon>Flavobacteriia</taxon>
        <taxon>Flavobacteriales</taxon>
        <taxon>Flavobacteriaceae</taxon>
        <taxon>Dokdonia</taxon>
    </lineage>
</organism>
<reference evidence="3" key="1">
    <citation type="journal article" date="2019" name="Int. J. Syst. Evol. Microbiol.">
        <title>The Global Catalogue of Microorganisms (GCM) 10K type strain sequencing project: providing services to taxonomists for standard genome sequencing and annotation.</title>
        <authorList>
            <consortium name="The Broad Institute Genomics Platform"/>
            <consortium name="The Broad Institute Genome Sequencing Center for Infectious Disease"/>
            <person name="Wu L."/>
            <person name="Ma J."/>
        </authorList>
    </citation>
    <scope>NUCLEOTIDE SEQUENCE [LARGE SCALE GENOMIC DNA]</scope>
    <source>
        <strain evidence="3">YJ-61-S</strain>
    </source>
</reference>
<feature type="chain" id="PRO_5046713456" description="T9SS C-terminal target domain-containing protein" evidence="1">
    <location>
        <begin position="26"/>
        <end position="439"/>
    </location>
</feature>
<dbReference type="PANTHER" id="PTHR41339">
    <property type="entry name" value="LIPL48"/>
    <property type="match status" value="1"/>
</dbReference>
<evidence type="ECO:0000313" key="2">
    <source>
        <dbReference type="EMBL" id="MFC4634110.1"/>
    </source>
</evidence>
<dbReference type="Proteomes" id="UP001596043">
    <property type="component" value="Unassembled WGS sequence"/>
</dbReference>
<gene>
    <name evidence="2" type="ORF">ACFO3O_09350</name>
</gene>
<protein>
    <recommendedName>
        <fullName evidence="4">T9SS C-terminal target domain-containing protein</fullName>
    </recommendedName>
</protein>
<dbReference type="SUPFAM" id="SSF51126">
    <property type="entry name" value="Pectin lyase-like"/>
    <property type="match status" value="1"/>
</dbReference>
<feature type="signal peptide" evidence="1">
    <location>
        <begin position="1"/>
        <end position="25"/>
    </location>
</feature>
<sequence>MILKKHNVLLLLVISLFFSTGSTFAQQEKGIVGQNNWLSYWTKFHLKPETKPKPTQILSGEIKGDTVTLLKKEIYLLLGDVFVTDSTRLVIEPGTLILADHKTKASLIITSGSTIHAKGNQTDPIVFTSSKDAPRAGDWGGIFLLGDAPSNKLSEKDLVKKGLVSYSPDNLIYGGTNTESNSGVMEYVRIEYAGKRTKDFGFFDALSLYAVGNQTQISNIMMSYSKGNSLYIVGGGVDLKQLVSFKASHSDYMFDSGTQVNISNSLAVRSPYDSASKGAASIHVTTNSNEEEANFAKVKTSVTANNLTLLNFSNNLKNAIEVGLVHEAIYVDANTQLTMNKSVISGFNPAVIFSREISLNDKNLQQIRFTNMYFNSCEGNIFVEFSKDNEDLESWYGNSSFQNVYSKGEDVKTFIDHKNLKNPDFRLRINKIIASSSSN</sequence>
<evidence type="ECO:0008006" key="4">
    <source>
        <dbReference type="Google" id="ProtNLM"/>
    </source>
</evidence>
<accession>A0ABV9HWL0</accession>
<name>A0ABV9HWL0_9FLAO</name>
<evidence type="ECO:0000256" key="1">
    <source>
        <dbReference type="SAM" id="SignalP"/>
    </source>
</evidence>
<dbReference type="RefSeq" id="WP_379978604.1">
    <property type="nucleotide sequence ID" value="NZ_JBHSFV010000005.1"/>
</dbReference>
<dbReference type="EMBL" id="JBHSFV010000005">
    <property type="protein sequence ID" value="MFC4634110.1"/>
    <property type="molecule type" value="Genomic_DNA"/>
</dbReference>
<dbReference type="PANTHER" id="PTHR41339:SF1">
    <property type="entry name" value="SECRETED PROTEIN"/>
    <property type="match status" value="1"/>
</dbReference>
<proteinExistence type="predicted"/>
<evidence type="ECO:0000313" key="3">
    <source>
        <dbReference type="Proteomes" id="UP001596043"/>
    </source>
</evidence>
<dbReference type="InterPro" id="IPR011050">
    <property type="entry name" value="Pectin_lyase_fold/virulence"/>
</dbReference>
<keyword evidence="1" id="KW-0732">Signal</keyword>